<dbReference type="RefSeq" id="WP_033521642.1">
    <property type="nucleotide sequence ID" value="NZ_JGZC01000006.1"/>
</dbReference>
<dbReference type="OrthoDB" id="3193029at2"/>
<dbReference type="STRING" id="78345.BMERY_0981"/>
<evidence type="ECO:0000313" key="1">
    <source>
        <dbReference type="EMBL" id="KFI70479.1"/>
    </source>
</evidence>
<keyword evidence="2" id="KW-1185">Reference proteome</keyword>
<accession>A0A087BHH9</accession>
<organism evidence="1 2">
    <name type="scientific">Bifidobacterium merycicum</name>
    <dbReference type="NCBI Taxonomy" id="78345"/>
    <lineage>
        <taxon>Bacteria</taxon>
        <taxon>Bacillati</taxon>
        <taxon>Actinomycetota</taxon>
        <taxon>Actinomycetes</taxon>
        <taxon>Bifidobacteriales</taxon>
        <taxon>Bifidobacteriaceae</taxon>
        <taxon>Bifidobacterium</taxon>
    </lineage>
</organism>
<sequence>MDRKNRVMLAAAIGAVVVLVASSAVRCAVSRSADTAPEQPAAEQSQEADMGAREKAMGALRGHAWRSETDASASVEFREGSFVETRGGQATVTAFEVTGSSEGDDWASLDVSFVRDGASGDAVVMLEGREGSLRVASDAFANADAYVEGKASAGPVAVSGVTEPYASLIDGRTDELAGAVADHCRKKVPAATRADFDGEVFVDVKGGRVSATFTCDDPARTILNVTYDGATFNVEG</sequence>
<dbReference type="AlphaFoldDB" id="A0A087BHH9"/>
<protein>
    <submittedName>
        <fullName evidence="1">Uncharacterized protein</fullName>
    </submittedName>
</protein>
<gene>
    <name evidence="1" type="ORF">BMERY_0981</name>
</gene>
<comment type="caution">
    <text evidence="1">The sequence shown here is derived from an EMBL/GenBank/DDBJ whole genome shotgun (WGS) entry which is preliminary data.</text>
</comment>
<dbReference type="EMBL" id="JGZC01000006">
    <property type="protein sequence ID" value="KFI70479.1"/>
    <property type="molecule type" value="Genomic_DNA"/>
</dbReference>
<name>A0A087BHH9_9BIFI</name>
<evidence type="ECO:0000313" key="2">
    <source>
        <dbReference type="Proteomes" id="UP000029060"/>
    </source>
</evidence>
<proteinExistence type="predicted"/>
<dbReference type="Proteomes" id="UP000029060">
    <property type="component" value="Unassembled WGS sequence"/>
</dbReference>
<reference evidence="1 2" key="1">
    <citation type="submission" date="2014-03" db="EMBL/GenBank/DDBJ databases">
        <title>Genomics of Bifidobacteria.</title>
        <authorList>
            <person name="Ventura M."/>
            <person name="Milani C."/>
            <person name="Lugli G.A."/>
        </authorList>
    </citation>
    <scope>NUCLEOTIDE SEQUENCE [LARGE SCALE GENOMIC DNA]</scope>
    <source>
        <strain evidence="1 2">LMG 11341</strain>
    </source>
</reference>